<keyword evidence="2" id="KW-1133">Transmembrane helix</keyword>
<dbReference type="EMBL" id="CP101987">
    <property type="protein sequence ID" value="UUI72676.1"/>
    <property type="molecule type" value="Genomic_DNA"/>
</dbReference>
<keyword evidence="2" id="KW-0812">Transmembrane</keyword>
<dbReference type="Gene3D" id="3.40.50.410">
    <property type="entry name" value="von Willebrand factor, type A domain"/>
    <property type="match status" value="1"/>
</dbReference>
<dbReference type="PROSITE" id="PS50234">
    <property type="entry name" value="VWFA"/>
    <property type="match status" value="1"/>
</dbReference>
<feature type="compositionally biased region" description="Low complexity" evidence="1">
    <location>
        <begin position="2047"/>
        <end position="2066"/>
    </location>
</feature>
<feature type="transmembrane region" description="Helical" evidence="2">
    <location>
        <begin position="2081"/>
        <end position="2101"/>
    </location>
</feature>
<reference evidence="5 6" key="1">
    <citation type="submission" date="2022-07" db="EMBL/GenBank/DDBJ databases">
        <title>Novel species in genus cellulomonas.</title>
        <authorList>
            <person name="Ye L."/>
        </authorList>
    </citation>
    <scope>NUCLEOTIDE SEQUENCE [LARGE SCALE GENOMIC DNA]</scope>
    <source>
        <strain evidence="6">zg-B89</strain>
    </source>
</reference>
<dbReference type="InterPro" id="IPR047589">
    <property type="entry name" value="DUF11_rpt"/>
</dbReference>
<evidence type="ECO:0000259" key="3">
    <source>
        <dbReference type="PROSITE" id="PS50234"/>
    </source>
</evidence>
<dbReference type="SMART" id="SM00327">
    <property type="entry name" value="VWA"/>
    <property type="match status" value="1"/>
</dbReference>
<dbReference type="InterPro" id="IPR007110">
    <property type="entry name" value="Ig-like_dom"/>
</dbReference>
<protein>
    <submittedName>
        <fullName evidence="5">VWA domain-containing protein</fullName>
    </submittedName>
</protein>
<keyword evidence="2" id="KW-0472">Membrane</keyword>
<dbReference type="CDD" id="cd00198">
    <property type="entry name" value="vWFA"/>
    <property type="match status" value="1"/>
</dbReference>
<dbReference type="InterPro" id="IPR036465">
    <property type="entry name" value="vWFA_dom_sf"/>
</dbReference>
<keyword evidence="6" id="KW-1185">Reference proteome</keyword>
<dbReference type="SUPFAM" id="SSF53300">
    <property type="entry name" value="vWA-like"/>
    <property type="match status" value="1"/>
</dbReference>
<evidence type="ECO:0000256" key="1">
    <source>
        <dbReference type="SAM" id="MobiDB-lite"/>
    </source>
</evidence>
<sequence>MTTAQGSGPAAVPLEVPTPTGNEAVITVRVGADRAGTTGVTGLAGVTLQLYDGTTAPTTPVAADWATCVSDADGDCSFVVPDTQAGPRGCTATSGANCDRRFWVVQTGVPEGFTANDALRTGNGDGSGSQVTAYQFRTGRYLRAGTTYTSQSDFMVGTGSTTRTASGGTWQQSRVNPAPLQQCGINVALVLDLSGSVTSSQLVDLKAAADTFVDSLVGTPSGMALFSFSTVTPAEGATQNYPGVVEVSTQAGADQFKSRYASWTAGGGTNWDRGLAAVAEATGAYDLAVVITDGDPTLYSQPSQGPGNFTRLREMENGIFSANEVKNEGTRVLAVGVGAGVGDAATARNLAAISGPTAYDGSNSSVADYYQVADYTVVGQALRQLALGDCAGSLSVVKQLVGSDGDIASATPGGAGWTFDASTASPGVSLATPSATTDASSAVSFPVTYEGGVTAGTIAVQEQPRAGTTLFPVEGVNAVCTNLDTGEPVPATNAEPSGFSVDVPSTAAVSCTVYNQEAASASVTVDKEWVVNGAAPVPEGNQLSGLTSQLTLTGPQDAAATPQSWHVTRTGYVEGESVTFAEEIILVAPDVDPDLCQVEAAELVAVDGQPQTPVDVPAAGYQATLHEGANSYTVRNTIVCESRLTLAKDVVGSADASLWTLSALPGPDTPAGQLPGPTGQAGSAPVTDQVVTADVVYQLAESNGPATYLQDDQRTSLESNPLSTGSWNCVRVAADGTTVPGFNDGLNGGVSVPLATRVSCAATNRTAQIVLEKEVVNDSGGTAVVSDFTLRAVPSATPAVAGLTDVEVTGATPENAQVNEIRPGHPYALSETGPDGYTLTEIRCTVSGTEQVLTEITVPAGETAVCVFVNDDEPATLTLRKVVEAGATGATQTPADWTLTATPQGVAGQGPVSGNGADGVTAVQVLPGGYQLSESTVAGFAAGTWACATADGTAVTVTDDVVDLVGGADVTCTITNTAQPSTLTLVKQVVNDAGGTATVADWTLTATGPTAGLSGVTGDAAVTDATVAIGSYTLSESGPAGYAAGDWACATDEAAVPVTDGAVTIGVGQNVTCTIVNTDQPALLTLRKVVEAGTTGATQTPADWTLTATPQGITGQDPVSGDGEDGVTAVAVFAGGYALSESTVAGFGAGAWVCATADGTAVGVADGVVTLDNGADVTCTIANTAQPSTLTLVKQVVNDAGGTATVADWTLTATGPTAGLSGVTGDAAVTDATVAIGSYTLSESGPAGYAAGDWACATDEAAVPVADGAVTIGVGQNVTCTIVNTDQPALLTLRKVVEAGTTGATQTPADWTLTAAPQGITGQNPVSGDGEDGVTAEAVFAGGYALSESTVAGFGAGAWVCATADGTAVGVADGVVTLDNGADVTCTITNTAQPSTLTLVKQVVNDAGGTATVADWTLTATGPTAGLSGVTGDAAVTDATVAIGSYTLSESGPAGYAAGDWACATDEAAVPVADGAVTIELGQNVTCTIVNTDQPALLTLRKVVDAGTTGATQTPADWTVRAAPEGIEGQQIVEGNGADGVTAVEVFAGTYALSESFVDGFDAGTWTCEAANGDPVTVDQGSVTLANGADVTCSITNTALPATLTLAKLVNNDDGGTAQPRDVVLTATGPAETHTGLTGDDEITTVPVTVGDYVLSEGDLPGYTAGDWTCSTEQGEVPVDENSTVSVGTGQDVACSVLNEDQPATLTLTKDVGNDHGGTAEPADWTLTAAGPTTVTGTSGSDAVTGAEVNAGAYALSEADGPADYTAGAWSCEGGSLSGSTVTVTNGEDVTCTIVNTFDAPRLTLVKVVLNEQGGTAVPEDWTLRAAGPETVSGATRGATVTDVPVEPGRYTLSELDGPEGYTSEGWECEDADGPVALDGDVVDLAAGDATTCTVTNTDRQAGARWTAFKISDPPSGEEVGPGDTITYTVVATAVGNASVEGVVVTDDLSEVLNSATLVPGSIQASTGDPDLVGDELIWRVGTLVSEQTLSYSVRVDDDVDGDVLTNVVTAPGADPCITEDSVSDAGLVTTLAEVDPAEICRTTTHPTPTLPGVTPSPTTTPTGAGASGGWALATTGATNLGLGAAALGLLTIGGALASAARRRRLG</sequence>
<feature type="domain" description="Ig-like" evidence="4">
    <location>
        <begin position="1453"/>
        <end position="1584"/>
    </location>
</feature>
<name>A0ABY5KQ98_9CELL</name>
<dbReference type="InterPro" id="IPR057687">
    <property type="entry name" value="DUF7927"/>
</dbReference>
<dbReference type="InterPro" id="IPR045826">
    <property type="entry name" value="SpaA_PFL_dom_2"/>
</dbReference>
<feature type="region of interest" description="Disordered" evidence="1">
    <location>
        <begin position="2043"/>
        <end position="2066"/>
    </location>
</feature>
<accession>A0ABY5KQ98</accession>
<organism evidence="5 6">
    <name type="scientific">Cellulomonas xiejunii</name>
    <dbReference type="NCBI Taxonomy" id="2968083"/>
    <lineage>
        <taxon>Bacteria</taxon>
        <taxon>Bacillati</taxon>
        <taxon>Actinomycetota</taxon>
        <taxon>Actinomycetes</taxon>
        <taxon>Micrococcales</taxon>
        <taxon>Cellulomonadaceae</taxon>
        <taxon>Cellulomonas</taxon>
    </lineage>
</organism>
<evidence type="ECO:0000256" key="2">
    <source>
        <dbReference type="SAM" id="Phobius"/>
    </source>
</evidence>
<evidence type="ECO:0000259" key="4">
    <source>
        <dbReference type="PROSITE" id="PS50835"/>
    </source>
</evidence>
<evidence type="ECO:0000313" key="5">
    <source>
        <dbReference type="EMBL" id="UUI72676.1"/>
    </source>
</evidence>
<dbReference type="PROSITE" id="PS50835">
    <property type="entry name" value="IG_LIKE"/>
    <property type="match status" value="1"/>
</dbReference>
<proteinExistence type="predicted"/>
<dbReference type="NCBIfam" id="TIGR01451">
    <property type="entry name" value="B_ant_repeat"/>
    <property type="match status" value="1"/>
</dbReference>
<feature type="domain" description="VWFA" evidence="3">
    <location>
        <begin position="186"/>
        <end position="385"/>
    </location>
</feature>
<dbReference type="RefSeq" id="WP_256769444.1">
    <property type="nucleotide sequence ID" value="NZ_CP101987.1"/>
</dbReference>
<gene>
    <name evidence="5" type="ORF">NP048_04250</name>
</gene>
<evidence type="ECO:0000313" key="6">
    <source>
        <dbReference type="Proteomes" id="UP001316384"/>
    </source>
</evidence>
<dbReference type="Proteomes" id="UP001316384">
    <property type="component" value="Chromosome"/>
</dbReference>
<dbReference type="Pfam" id="PF25549">
    <property type="entry name" value="DUF7927"/>
    <property type="match status" value="1"/>
</dbReference>
<dbReference type="Pfam" id="PF19403">
    <property type="entry name" value="SpaA_2"/>
    <property type="match status" value="12"/>
</dbReference>
<dbReference type="InterPro" id="IPR002035">
    <property type="entry name" value="VWF_A"/>
</dbReference>